<gene>
    <name evidence="1" type="ORF">X943_003445</name>
</gene>
<keyword evidence="2" id="KW-1185">Reference proteome</keyword>
<sequence length="430" mass="47941">MSIHSVSELAGASYNLLRKLLASGRKGITDSSHLPFIKSLERSLPSNYWDLNIDQISVLLYSASRVSSKAGPVGRSLCARLCNICEGGDDTSRDRSVSVTTLRTDIDLRNIVVITWCLDRLSRRDCNDAHLPRAALTLLPSLSHWVNEALNVFRSDSYKLLDVLPADHYAKLCTAFLCLDNVFGRCLSGDSNQEVQVESRRIAELYSRLATNVLEACLREAVERERLPSCVAPHASFEEAYEAHISFSINALMAINGKSFVVDNAIQLYWDLLKRLDLTRIRSLEMLVKSFGMLCDGKLPNNGAVSMAEQLLDTLGTRDLHDVSSEHLHDLIHGCARANMQHLGILDTVSDALVQRSHRLPDVSWVVKVLNCFRLLSYHNPSVLELLVRHVHNNAKAATPEQLATIVDCCRVLNYSHTNLEALAKDESIK</sequence>
<evidence type="ECO:0000313" key="2">
    <source>
        <dbReference type="Proteomes" id="UP001195914"/>
    </source>
</evidence>
<dbReference type="EMBL" id="JAHBMH010000024">
    <property type="protein sequence ID" value="KAK1938689.1"/>
    <property type="molecule type" value="Genomic_DNA"/>
</dbReference>
<proteinExistence type="predicted"/>
<evidence type="ECO:0000313" key="1">
    <source>
        <dbReference type="EMBL" id="KAK1938689.1"/>
    </source>
</evidence>
<reference evidence="1" key="1">
    <citation type="journal article" date="2014" name="Nucleic Acids Res.">
        <title>The evolutionary dynamics of variant antigen genes in Babesia reveal a history of genomic innovation underlying host-parasite interaction.</title>
        <authorList>
            <person name="Jackson A.P."/>
            <person name="Otto T.D."/>
            <person name="Darby A."/>
            <person name="Ramaprasad A."/>
            <person name="Xia D."/>
            <person name="Echaide I.E."/>
            <person name="Farber M."/>
            <person name="Gahlot S."/>
            <person name="Gamble J."/>
            <person name="Gupta D."/>
            <person name="Gupta Y."/>
            <person name="Jackson L."/>
            <person name="Malandrin L."/>
            <person name="Malas T.B."/>
            <person name="Moussa E."/>
            <person name="Nair M."/>
            <person name="Reid A.J."/>
            <person name="Sanders M."/>
            <person name="Sharma J."/>
            <person name="Tracey A."/>
            <person name="Quail M.A."/>
            <person name="Weir W."/>
            <person name="Wastling J.M."/>
            <person name="Hall N."/>
            <person name="Willadsen P."/>
            <person name="Lingelbach K."/>
            <person name="Shiels B."/>
            <person name="Tait A."/>
            <person name="Berriman M."/>
            <person name="Allred D.R."/>
            <person name="Pain A."/>
        </authorList>
    </citation>
    <scope>NUCLEOTIDE SEQUENCE</scope>
    <source>
        <strain evidence="1">1802A</strain>
    </source>
</reference>
<protein>
    <submittedName>
        <fullName evidence="1">Uncharacterized protein</fullName>
    </submittedName>
</protein>
<organism evidence="1 2">
    <name type="scientific">Babesia divergens</name>
    <dbReference type="NCBI Taxonomy" id="32595"/>
    <lineage>
        <taxon>Eukaryota</taxon>
        <taxon>Sar</taxon>
        <taxon>Alveolata</taxon>
        <taxon>Apicomplexa</taxon>
        <taxon>Aconoidasida</taxon>
        <taxon>Piroplasmida</taxon>
        <taxon>Babesiidae</taxon>
        <taxon>Babesia</taxon>
    </lineage>
</organism>
<reference evidence="1" key="2">
    <citation type="submission" date="2021-05" db="EMBL/GenBank/DDBJ databases">
        <authorList>
            <person name="Pain A."/>
        </authorList>
    </citation>
    <scope>NUCLEOTIDE SEQUENCE</scope>
    <source>
        <strain evidence="1">1802A</strain>
    </source>
</reference>
<name>A0AAD9GHU0_BABDI</name>
<dbReference type="Proteomes" id="UP001195914">
    <property type="component" value="Unassembled WGS sequence"/>
</dbReference>
<comment type="caution">
    <text evidence="1">The sequence shown here is derived from an EMBL/GenBank/DDBJ whole genome shotgun (WGS) entry which is preliminary data.</text>
</comment>
<dbReference type="AlphaFoldDB" id="A0AAD9GHU0"/>
<accession>A0AAD9GHU0</accession>